<name>S0G5X5_9BACT</name>
<keyword evidence="1 3" id="KW-0808">Transferase</keyword>
<dbReference type="EMBL" id="APJX01000003">
    <property type="protein sequence ID" value="EMS80017.1"/>
    <property type="molecule type" value="Genomic_DNA"/>
</dbReference>
<reference evidence="3 4" key="1">
    <citation type="journal article" date="2013" name="Genome Announc.">
        <title>Draft Genome Sequence of Desulfotignum phosphitoxidans DSM 13687 Strain FiPS-3.</title>
        <authorList>
            <person name="Poehlein A."/>
            <person name="Daniel R."/>
            <person name="Simeonova D.D."/>
        </authorList>
    </citation>
    <scope>NUCLEOTIDE SEQUENCE [LARGE SCALE GENOMIC DNA]</scope>
    <source>
        <strain evidence="3 4">DSM 13687</strain>
    </source>
</reference>
<dbReference type="GO" id="GO:0032259">
    <property type="term" value="P:methylation"/>
    <property type="evidence" value="ECO:0007669"/>
    <property type="project" value="UniProtKB-KW"/>
</dbReference>
<dbReference type="InterPro" id="IPR029063">
    <property type="entry name" value="SAM-dependent_MTases_sf"/>
</dbReference>
<proteinExistence type="inferred from homology"/>
<protein>
    <submittedName>
        <fullName evidence="3">tRNA (Mo5U34)-methyltransferase CmoB</fullName>
        <ecNumber evidence="3">2.1.1.-</ecNumber>
    </submittedName>
</protein>
<evidence type="ECO:0000313" key="4">
    <source>
        <dbReference type="Proteomes" id="UP000014216"/>
    </source>
</evidence>
<dbReference type="CDD" id="cd02440">
    <property type="entry name" value="AdoMet_MTases"/>
    <property type="match status" value="1"/>
</dbReference>
<comment type="caution">
    <text evidence="3">The sequence shown here is derived from an EMBL/GenBank/DDBJ whole genome shotgun (WGS) entry which is preliminary data.</text>
</comment>
<dbReference type="Pfam" id="PF08003">
    <property type="entry name" value="Methyltransf_9"/>
    <property type="match status" value="1"/>
</dbReference>
<dbReference type="HAMAP" id="MF_01590">
    <property type="entry name" value="tRNA_carboxymethyltr_CmoB"/>
    <property type="match status" value="1"/>
</dbReference>
<dbReference type="GO" id="GO:0016765">
    <property type="term" value="F:transferase activity, transferring alkyl or aryl (other than methyl) groups"/>
    <property type="evidence" value="ECO:0007669"/>
    <property type="project" value="InterPro"/>
</dbReference>
<dbReference type="GO" id="GO:0008168">
    <property type="term" value="F:methyltransferase activity"/>
    <property type="evidence" value="ECO:0007669"/>
    <property type="project" value="UniProtKB-KW"/>
</dbReference>
<dbReference type="PATRIC" id="fig|1286635.3.peg.1725"/>
<keyword evidence="3" id="KW-0489">Methyltransferase</keyword>
<dbReference type="Gene3D" id="3.40.50.150">
    <property type="entry name" value="Vaccinia Virus protein VP39"/>
    <property type="match status" value="1"/>
</dbReference>
<evidence type="ECO:0000313" key="3">
    <source>
        <dbReference type="EMBL" id="EMS80017.1"/>
    </source>
</evidence>
<keyword evidence="4" id="KW-1185">Reference proteome</keyword>
<organism evidence="3 4">
    <name type="scientific">Desulfotignum phosphitoxidans DSM 13687</name>
    <dbReference type="NCBI Taxonomy" id="1286635"/>
    <lineage>
        <taxon>Bacteria</taxon>
        <taxon>Pseudomonadati</taxon>
        <taxon>Thermodesulfobacteriota</taxon>
        <taxon>Desulfobacteria</taxon>
        <taxon>Desulfobacterales</taxon>
        <taxon>Desulfobacteraceae</taxon>
        <taxon>Desulfotignum</taxon>
    </lineage>
</organism>
<evidence type="ECO:0000256" key="1">
    <source>
        <dbReference type="ARBA" id="ARBA00022679"/>
    </source>
</evidence>
<dbReference type="SUPFAM" id="SSF53335">
    <property type="entry name" value="S-adenosyl-L-methionine-dependent methyltransferases"/>
    <property type="match status" value="1"/>
</dbReference>
<gene>
    <name evidence="3" type="primary">cmoB</name>
    <name evidence="3" type="ORF">Dpo_3c01600</name>
</gene>
<keyword evidence="2" id="KW-0819">tRNA processing</keyword>
<dbReference type="EC" id="2.1.1.-" evidence="3"/>
<dbReference type="InterPro" id="IPR027555">
    <property type="entry name" value="Mo5U34_MeTrfas-like"/>
</dbReference>
<accession>S0G5X5</accession>
<dbReference type="InterPro" id="IPR010017">
    <property type="entry name" value="CmoB"/>
</dbReference>
<dbReference type="NCBIfam" id="TIGR00452">
    <property type="entry name" value="tRNA 5-methoxyuridine(34)/uridine 5-oxyacetic acid(34) synthase CmoB"/>
    <property type="match status" value="1"/>
</dbReference>
<sequence>MTGLCDSMRFFLSPYQLAALAPYTDEIAGLIEEKQAVLAHPKGNFRKYLNVVNHLPDSVVSMTRLDAPAVSAGTPADISGEERQQLEALLKQLSPWRKGPFNLFGIHVDAEWRSDMKWDRVAPHLPDLTGKRILDIGASNGYYMFRMAARNPELVLGLEPQSAFFCQYLAVQKYVNQKNVACLPATHEELPQMTGFFDLVFCMGILYHRRSPLDMLKEIHDCLKPSAGTLVLENLVLEGKNHVCLFPENRYAKMRNIYFIPDLAVMESWLVRAGFKDIQCLDVTPTTRAEQRKTDWIQTESLSDFLDPCDPAKTVEGYPGPVRAVFMART</sequence>
<dbReference type="NCBIfam" id="NF011650">
    <property type="entry name" value="PRK15068.1"/>
    <property type="match status" value="1"/>
</dbReference>
<dbReference type="AlphaFoldDB" id="S0G5X5"/>
<evidence type="ECO:0000256" key="2">
    <source>
        <dbReference type="ARBA" id="ARBA00022694"/>
    </source>
</evidence>
<dbReference type="RefSeq" id="WP_006965348.1">
    <property type="nucleotide sequence ID" value="NZ_APJX01000003.1"/>
</dbReference>
<dbReference type="GO" id="GO:0002098">
    <property type="term" value="P:tRNA wobble uridine modification"/>
    <property type="evidence" value="ECO:0007669"/>
    <property type="project" value="InterPro"/>
</dbReference>
<dbReference type="Proteomes" id="UP000014216">
    <property type="component" value="Unassembled WGS sequence"/>
</dbReference>